<keyword evidence="3 8" id="KW-0489">Methyltransferase</keyword>
<evidence type="ECO:0000256" key="4">
    <source>
        <dbReference type="ARBA" id="ARBA00022679"/>
    </source>
</evidence>
<dbReference type="EC" id="2.1.1.72" evidence="2 8"/>
<dbReference type="OrthoDB" id="9805629at2"/>
<feature type="binding site" evidence="7">
    <location>
        <position position="203"/>
    </location>
    <ligand>
        <name>S-adenosyl-L-methionine</name>
        <dbReference type="ChEBI" id="CHEBI:59789"/>
    </ligand>
</feature>
<dbReference type="InterPro" id="IPR002052">
    <property type="entry name" value="DNA_methylase_N6_adenine_CS"/>
</dbReference>
<dbReference type="PRINTS" id="PR00505">
    <property type="entry name" value="D12N6MTFRASE"/>
</dbReference>
<dbReference type="Gene3D" id="1.10.1020.10">
    <property type="entry name" value="Adenine-specific Methyltransferase, Domain 2"/>
    <property type="match status" value="1"/>
</dbReference>
<name>A0A3D8J0L1_9HELI</name>
<dbReference type="PROSITE" id="PS00092">
    <property type="entry name" value="N6_MTASE"/>
    <property type="match status" value="1"/>
</dbReference>
<keyword evidence="4 8" id="KW-0808">Transferase</keyword>
<dbReference type="PANTHER" id="PTHR30481">
    <property type="entry name" value="DNA ADENINE METHYLASE"/>
    <property type="match status" value="1"/>
</dbReference>
<dbReference type="Gene3D" id="3.40.50.150">
    <property type="entry name" value="Vaccinia Virus protein VP39"/>
    <property type="match status" value="1"/>
</dbReference>
<dbReference type="InterPro" id="IPR029063">
    <property type="entry name" value="SAM-dependent_MTases_sf"/>
</dbReference>
<feature type="binding site" evidence="7">
    <location>
        <position position="33"/>
    </location>
    <ligand>
        <name>S-adenosyl-L-methionine</name>
        <dbReference type="ChEBI" id="CHEBI:59789"/>
    </ligand>
</feature>
<dbReference type="NCBIfam" id="TIGR00571">
    <property type="entry name" value="dam"/>
    <property type="match status" value="1"/>
</dbReference>
<evidence type="ECO:0000256" key="1">
    <source>
        <dbReference type="ARBA" id="ARBA00006594"/>
    </source>
</evidence>
<dbReference type="AlphaFoldDB" id="A0A3D8J0L1"/>
<dbReference type="EMBL" id="NXLV01000005">
    <property type="protein sequence ID" value="RDU70903.1"/>
    <property type="molecule type" value="Genomic_DNA"/>
</dbReference>
<dbReference type="GO" id="GO:0009307">
    <property type="term" value="P:DNA restriction-modification system"/>
    <property type="evidence" value="ECO:0007669"/>
    <property type="project" value="InterPro"/>
</dbReference>
<evidence type="ECO:0000256" key="8">
    <source>
        <dbReference type="RuleBase" id="RU361257"/>
    </source>
</evidence>
<dbReference type="InterPro" id="IPR023095">
    <property type="entry name" value="Ade_MeTrfase_dom_2"/>
</dbReference>
<comment type="catalytic activity">
    <reaction evidence="6 8">
        <text>a 2'-deoxyadenosine in DNA + S-adenosyl-L-methionine = an N(6)-methyl-2'-deoxyadenosine in DNA + S-adenosyl-L-homocysteine + H(+)</text>
        <dbReference type="Rhea" id="RHEA:15197"/>
        <dbReference type="Rhea" id="RHEA-COMP:12418"/>
        <dbReference type="Rhea" id="RHEA-COMP:12419"/>
        <dbReference type="ChEBI" id="CHEBI:15378"/>
        <dbReference type="ChEBI" id="CHEBI:57856"/>
        <dbReference type="ChEBI" id="CHEBI:59789"/>
        <dbReference type="ChEBI" id="CHEBI:90615"/>
        <dbReference type="ChEBI" id="CHEBI:90616"/>
        <dbReference type="EC" id="2.1.1.72"/>
    </reaction>
</comment>
<dbReference type="GO" id="GO:0009007">
    <property type="term" value="F:site-specific DNA-methyltransferase (adenine-specific) activity"/>
    <property type="evidence" value="ECO:0007669"/>
    <property type="project" value="UniProtKB-UniRule"/>
</dbReference>
<dbReference type="GO" id="GO:0032259">
    <property type="term" value="P:methylation"/>
    <property type="evidence" value="ECO:0007669"/>
    <property type="project" value="UniProtKB-KW"/>
</dbReference>
<accession>A0A3D8J0L1</accession>
<proteinExistence type="inferred from homology"/>
<dbReference type="SUPFAM" id="SSF53335">
    <property type="entry name" value="S-adenosyl-L-methionine-dependent methyltransferases"/>
    <property type="match status" value="1"/>
</dbReference>
<gene>
    <name evidence="9" type="ORF">CQA58_03760</name>
</gene>
<keyword evidence="10" id="KW-1185">Reference proteome</keyword>
<feature type="binding site" evidence="7">
    <location>
        <position position="74"/>
    </location>
    <ligand>
        <name>S-adenosyl-L-methionine</name>
        <dbReference type="ChEBI" id="CHEBI:59789"/>
    </ligand>
</feature>
<evidence type="ECO:0000256" key="7">
    <source>
        <dbReference type="PIRSR" id="PIRSR000398-1"/>
    </source>
</evidence>
<sequence length="292" mass="34165">MRKKQKIMNSTQLSTTSNKPKICKPILKWAGGKRQLLNELITLMPKQYNRYFEPFVGGGALFFAIQPKHAFINDYNQELINLYEVVRDQCQELIDGLKEHKNEEEYYYKIRSLDRDKKKWDSLSPLQRASRLIYLNKTGYNGLYRVNSKGENNVPFGRYKKPKFIDIDNLWACSQLLKDTRISCGDFSKIRPKIQKGDFIYFDPPYVPLNKTSSFTSYVNQDFDKNMQCKLKKLCDDIDKNGAFFMLSNSYTDFVLDLYQHYNIHIVKATRSINSNASQRGKIAEVVVTNYT</sequence>
<comment type="caution">
    <text evidence="9">The sequence shown here is derived from an EMBL/GenBank/DDBJ whole genome shotgun (WGS) entry which is preliminary data.</text>
</comment>
<dbReference type="GO" id="GO:0043565">
    <property type="term" value="F:sequence-specific DNA binding"/>
    <property type="evidence" value="ECO:0007669"/>
    <property type="project" value="TreeGrafter"/>
</dbReference>
<dbReference type="GO" id="GO:1904047">
    <property type="term" value="F:S-adenosyl-L-methionine binding"/>
    <property type="evidence" value="ECO:0007669"/>
    <property type="project" value="TreeGrafter"/>
</dbReference>
<dbReference type="PIRSF" id="PIRSF000398">
    <property type="entry name" value="M_m6A_EcoRV"/>
    <property type="match status" value="1"/>
</dbReference>
<reference evidence="9 10" key="1">
    <citation type="submission" date="2018-04" db="EMBL/GenBank/DDBJ databases">
        <title>Novel Campyloabacter and Helicobacter Species and Strains.</title>
        <authorList>
            <person name="Mannion A.J."/>
            <person name="Shen Z."/>
            <person name="Fox J.G."/>
        </authorList>
    </citation>
    <scope>NUCLEOTIDE SEQUENCE [LARGE SCALE GENOMIC DNA]</scope>
    <source>
        <strain evidence="9 10">MIT 04-9366</strain>
    </source>
</reference>
<evidence type="ECO:0000256" key="5">
    <source>
        <dbReference type="ARBA" id="ARBA00022691"/>
    </source>
</evidence>
<dbReference type="Pfam" id="PF02086">
    <property type="entry name" value="MethyltransfD12"/>
    <property type="match status" value="1"/>
</dbReference>
<dbReference type="Proteomes" id="UP000257045">
    <property type="component" value="Unassembled WGS sequence"/>
</dbReference>
<dbReference type="InterPro" id="IPR012263">
    <property type="entry name" value="M_m6A_EcoRV"/>
</dbReference>
<protein>
    <recommendedName>
        <fullName evidence="2 8">Site-specific DNA-methyltransferase (adenine-specific)</fullName>
        <ecNumber evidence="2 8">2.1.1.72</ecNumber>
    </recommendedName>
</protein>
<evidence type="ECO:0000313" key="9">
    <source>
        <dbReference type="EMBL" id="RDU70903.1"/>
    </source>
</evidence>
<organism evidence="9 10">
    <name type="scientific">Helicobacter brantae</name>
    <dbReference type="NCBI Taxonomy" id="375927"/>
    <lineage>
        <taxon>Bacteria</taxon>
        <taxon>Pseudomonadati</taxon>
        <taxon>Campylobacterota</taxon>
        <taxon>Epsilonproteobacteria</taxon>
        <taxon>Campylobacterales</taxon>
        <taxon>Helicobacteraceae</taxon>
        <taxon>Helicobacter</taxon>
    </lineage>
</organism>
<dbReference type="InterPro" id="IPR012327">
    <property type="entry name" value="MeTrfase_D12"/>
</dbReference>
<dbReference type="GO" id="GO:0006298">
    <property type="term" value="P:mismatch repair"/>
    <property type="evidence" value="ECO:0007669"/>
    <property type="project" value="TreeGrafter"/>
</dbReference>
<evidence type="ECO:0000256" key="6">
    <source>
        <dbReference type="ARBA" id="ARBA00047942"/>
    </source>
</evidence>
<dbReference type="PANTHER" id="PTHR30481:SF3">
    <property type="entry name" value="DNA ADENINE METHYLASE"/>
    <property type="match status" value="1"/>
</dbReference>
<evidence type="ECO:0000256" key="3">
    <source>
        <dbReference type="ARBA" id="ARBA00022603"/>
    </source>
</evidence>
<feature type="binding site" evidence="7">
    <location>
        <position position="29"/>
    </location>
    <ligand>
        <name>S-adenosyl-L-methionine</name>
        <dbReference type="ChEBI" id="CHEBI:59789"/>
    </ligand>
</feature>
<evidence type="ECO:0000313" key="10">
    <source>
        <dbReference type="Proteomes" id="UP000257045"/>
    </source>
</evidence>
<evidence type="ECO:0000256" key="2">
    <source>
        <dbReference type="ARBA" id="ARBA00011900"/>
    </source>
</evidence>
<comment type="similarity">
    <text evidence="1 8">Belongs to the N(4)/N(6)-methyltransferase family.</text>
</comment>
<keyword evidence="5 8" id="KW-0949">S-adenosyl-L-methionine</keyword>